<gene>
    <name evidence="2" type="ORF">CC80DRAFT_469878</name>
</gene>
<dbReference type="Proteomes" id="UP000800035">
    <property type="component" value="Unassembled WGS sequence"/>
</dbReference>
<keyword evidence="1" id="KW-0472">Membrane</keyword>
<dbReference type="EMBL" id="ML976988">
    <property type="protein sequence ID" value="KAF1957857.1"/>
    <property type="molecule type" value="Genomic_DNA"/>
</dbReference>
<keyword evidence="3" id="KW-1185">Reference proteome</keyword>
<dbReference type="PANTHER" id="PTHR35041">
    <property type="entry name" value="MEDIATOR OF RNA POLYMERASE II TRANSCRIPTION SUBUNIT 1"/>
    <property type="match status" value="1"/>
</dbReference>
<feature type="transmembrane region" description="Helical" evidence="1">
    <location>
        <begin position="382"/>
        <end position="405"/>
    </location>
</feature>
<accession>A0A6A5U9Q5</accession>
<dbReference type="PANTHER" id="PTHR35041:SF6">
    <property type="entry name" value="FORMYLMETHIONINE DEFORMYLASE-LIKE PROTEIN-RELATED"/>
    <property type="match status" value="1"/>
</dbReference>
<proteinExistence type="predicted"/>
<dbReference type="AlphaFoldDB" id="A0A6A5U9Q5"/>
<keyword evidence="1" id="KW-1133">Transmembrane helix</keyword>
<sequence>MFKASFTAGVGTCFTQHLWHILRNSATSVSIIEEMFLLRSNVIALSNPRSIVRAPLLFLMALSIWWIGIATIYPPGALTVELEPYSPTSNLNISVMSPDPAKSFNPMLNISASQHPTLGTDSPPQSSLQNLGKVLVMTGEILDLPVYAGENSSYRIQFRAPQVLCNETTYNDIIEPKYVKHTKVDLPQTVTTGLYTSYPNNGSNATYGIKVQTQELSCRMYTKRHDVNVTYTRGQRQIELAANDIQPFSIPPQTISYSWLIASNERTGFHQVWCRFGERVARIAYMMNIADTHNLCYNLCENQNELLGSIFHTNRFNGSKAYADLYNDFDPRKDIHINQDILNSALTNLTISALSLGTWWQMTPVTTTRYAGTYRFSQPRNLIIPYSVCLGVAAIFSIIGLVSLYRNDVGATDGGFLQIMMATRGDTEMERLVVSRGANGKGETVATDDVSKELKELKIRYGELIIGDAMVGGAAGKRLGFGTVDETLSLRKRV</sequence>
<evidence type="ECO:0000313" key="3">
    <source>
        <dbReference type="Proteomes" id="UP000800035"/>
    </source>
</evidence>
<reference evidence="2" key="1">
    <citation type="journal article" date="2020" name="Stud. Mycol.">
        <title>101 Dothideomycetes genomes: a test case for predicting lifestyles and emergence of pathogens.</title>
        <authorList>
            <person name="Haridas S."/>
            <person name="Albert R."/>
            <person name="Binder M."/>
            <person name="Bloem J."/>
            <person name="Labutti K."/>
            <person name="Salamov A."/>
            <person name="Andreopoulos B."/>
            <person name="Baker S."/>
            <person name="Barry K."/>
            <person name="Bills G."/>
            <person name="Bluhm B."/>
            <person name="Cannon C."/>
            <person name="Castanera R."/>
            <person name="Culley D."/>
            <person name="Daum C."/>
            <person name="Ezra D."/>
            <person name="Gonzalez J."/>
            <person name="Henrissat B."/>
            <person name="Kuo A."/>
            <person name="Liang C."/>
            <person name="Lipzen A."/>
            <person name="Lutzoni F."/>
            <person name="Magnuson J."/>
            <person name="Mondo S."/>
            <person name="Nolan M."/>
            <person name="Ohm R."/>
            <person name="Pangilinan J."/>
            <person name="Park H.-J."/>
            <person name="Ramirez L."/>
            <person name="Alfaro M."/>
            <person name="Sun H."/>
            <person name="Tritt A."/>
            <person name="Yoshinaga Y."/>
            <person name="Zwiers L.-H."/>
            <person name="Turgeon B."/>
            <person name="Goodwin S."/>
            <person name="Spatafora J."/>
            <person name="Crous P."/>
            <person name="Grigoriev I."/>
        </authorList>
    </citation>
    <scope>NUCLEOTIDE SEQUENCE</scope>
    <source>
        <strain evidence="2">CBS 675.92</strain>
    </source>
</reference>
<protein>
    <submittedName>
        <fullName evidence="2">Uncharacterized protein</fullName>
    </submittedName>
</protein>
<name>A0A6A5U9Q5_9PLEO</name>
<dbReference type="OrthoDB" id="5322539at2759"/>
<feature type="transmembrane region" description="Helical" evidence="1">
    <location>
        <begin position="341"/>
        <end position="362"/>
    </location>
</feature>
<evidence type="ECO:0000313" key="2">
    <source>
        <dbReference type="EMBL" id="KAF1957857.1"/>
    </source>
</evidence>
<organism evidence="2 3">
    <name type="scientific">Byssothecium circinans</name>
    <dbReference type="NCBI Taxonomy" id="147558"/>
    <lineage>
        <taxon>Eukaryota</taxon>
        <taxon>Fungi</taxon>
        <taxon>Dikarya</taxon>
        <taxon>Ascomycota</taxon>
        <taxon>Pezizomycotina</taxon>
        <taxon>Dothideomycetes</taxon>
        <taxon>Pleosporomycetidae</taxon>
        <taxon>Pleosporales</taxon>
        <taxon>Massarineae</taxon>
        <taxon>Massarinaceae</taxon>
        <taxon>Byssothecium</taxon>
    </lineage>
</organism>
<keyword evidence="1" id="KW-0812">Transmembrane</keyword>
<feature type="transmembrane region" description="Helical" evidence="1">
    <location>
        <begin position="54"/>
        <end position="73"/>
    </location>
</feature>
<evidence type="ECO:0000256" key="1">
    <source>
        <dbReference type="SAM" id="Phobius"/>
    </source>
</evidence>